<proteinExistence type="predicted"/>
<keyword evidence="1" id="KW-1133">Transmembrane helix</keyword>
<protein>
    <submittedName>
        <fullName evidence="2">Uncharacterized protein</fullName>
    </submittedName>
</protein>
<accession>A0A9X1F1Q4</accession>
<dbReference type="Proteomes" id="UP001138681">
    <property type="component" value="Unassembled WGS sequence"/>
</dbReference>
<organism evidence="2 3">
    <name type="scientific">Erythrobacter crassostreae</name>
    <dbReference type="NCBI Taxonomy" id="2828328"/>
    <lineage>
        <taxon>Bacteria</taxon>
        <taxon>Pseudomonadati</taxon>
        <taxon>Pseudomonadota</taxon>
        <taxon>Alphaproteobacteria</taxon>
        <taxon>Sphingomonadales</taxon>
        <taxon>Erythrobacteraceae</taxon>
        <taxon>Erythrobacter/Porphyrobacter group</taxon>
        <taxon>Erythrobacter</taxon>
    </lineage>
</organism>
<sequence length="138" mass="14600">MDIHPQILTFGGSLIAILAITGFAKLLRLGGKPTLSNEDEARRAATEVVDGYEASEVALDTNGAGALLRDASSQIMVIKPHGNQFAGRILTSQASVLVEDGHTIISTGEARFGCVTLMLARPEPWVDAINRLNGTEDA</sequence>
<keyword evidence="1" id="KW-0472">Membrane</keyword>
<reference evidence="2" key="1">
    <citation type="submission" date="2021-04" db="EMBL/GenBank/DDBJ databases">
        <authorList>
            <person name="Pira H."/>
            <person name="Risdian C."/>
            <person name="Wink J."/>
        </authorList>
    </citation>
    <scope>NUCLEOTIDE SEQUENCE</scope>
    <source>
        <strain evidence="2">WH158</strain>
    </source>
</reference>
<dbReference type="EMBL" id="JAGSPC010000001">
    <property type="protein sequence ID" value="MBV7258411.1"/>
    <property type="molecule type" value="Genomic_DNA"/>
</dbReference>
<feature type="transmembrane region" description="Helical" evidence="1">
    <location>
        <begin position="6"/>
        <end position="27"/>
    </location>
</feature>
<evidence type="ECO:0000313" key="2">
    <source>
        <dbReference type="EMBL" id="MBV7258411.1"/>
    </source>
</evidence>
<comment type="caution">
    <text evidence="2">The sequence shown here is derived from an EMBL/GenBank/DDBJ whole genome shotgun (WGS) entry which is preliminary data.</text>
</comment>
<evidence type="ECO:0000256" key="1">
    <source>
        <dbReference type="SAM" id="Phobius"/>
    </source>
</evidence>
<keyword evidence="1" id="KW-0812">Transmembrane</keyword>
<keyword evidence="3" id="KW-1185">Reference proteome</keyword>
<evidence type="ECO:0000313" key="3">
    <source>
        <dbReference type="Proteomes" id="UP001138681"/>
    </source>
</evidence>
<gene>
    <name evidence="2" type="ORF">KCG46_02335</name>
</gene>
<dbReference type="RefSeq" id="WP_218403736.1">
    <property type="nucleotide sequence ID" value="NZ_JAGSPC010000001.1"/>
</dbReference>
<dbReference type="AlphaFoldDB" id="A0A9X1F1Q4"/>
<name>A0A9X1F1Q4_9SPHN</name>